<comment type="caution">
    <text evidence="1">The sequence shown here is derived from an EMBL/GenBank/DDBJ whole genome shotgun (WGS) entry which is preliminary data.</text>
</comment>
<evidence type="ECO:0000313" key="1">
    <source>
        <dbReference type="EMBL" id="PON60395.1"/>
    </source>
</evidence>
<dbReference type="AlphaFoldDB" id="A0A2P5CHE4"/>
<sequence length="67" mass="7820">MAIHLEQVLSSCWSKFSQYSTDDSMSEGLKPFAAASLQRGFRHYMRNKKAKENQPQHKYLLTISPDW</sequence>
<organism evidence="1 2">
    <name type="scientific">Parasponia andersonii</name>
    <name type="common">Sponia andersonii</name>
    <dbReference type="NCBI Taxonomy" id="3476"/>
    <lineage>
        <taxon>Eukaryota</taxon>
        <taxon>Viridiplantae</taxon>
        <taxon>Streptophyta</taxon>
        <taxon>Embryophyta</taxon>
        <taxon>Tracheophyta</taxon>
        <taxon>Spermatophyta</taxon>
        <taxon>Magnoliopsida</taxon>
        <taxon>eudicotyledons</taxon>
        <taxon>Gunneridae</taxon>
        <taxon>Pentapetalae</taxon>
        <taxon>rosids</taxon>
        <taxon>fabids</taxon>
        <taxon>Rosales</taxon>
        <taxon>Cannabaceae</taxon>
        <taxon>Parasponia</taxon>
    </lineage>
</organism>
<proteinExistence type="predicted"/>
<evidence type="ECO:0000313" key="2">
    <source>
        <dbReference type="Proteomes" id="UP000237105"/>
    </source>
</evidence>
<keyword evidence="2" id="KW-1185">Reference proteome</keyword>
<reference evidence="2" key="1">
    <citation type="submission" date="2016-06" db="EMBL/GenBank/DDBJ databases">
        <title>Parallel loss of symbiosis genes in relatives of nitrogen-fixing non-legume Parasponia.</title>
        <authorList>
            <person name="Van Velzen R."/>
            <person name="Holmer R."/>
            <person name="Bu F."/>
            <person name="Rutten L."/>
            <person name="Van Zeijl A."/>
            <person name="Liu W."/>
            <person name="Santuari L."/>
            <person name="Cao Q."/>
            <person name="Sharma T."/>
            <person name="Shen D."/>
            <person name="Roswanjaya Y."/>
            <person name="Wardhani T."/>
            <person name="Kalhor M.S."/>
            <person name="Jansen J."/>
            <person name="Van den Hoogen J."/>
            <person name="Gungor B."/>
            <person name="Hartog M."/>
            <person name="Hontelez J."/>
            <person name="Verver J."/>
            <person name="Yang W.-C."/>
            <person name="Schijlen E."/>
            <person name="Repin R."/>
            <person name="Schilthuizen M."/>
            <person name="Schranz E."/>
            <person name="Heidstra R."/>
            <person name="Miyata K."/>
            <person name="Fedorova E."/>
            <person name="Kohlen W."/>
            <person name="Bisseling T."/>
            <person name="Smit S."/>
            <person name="Geurts R."/>
        </authorList>
    </citation>
    <scope>NUCLEOTIDE SEQUENCE [LARGE SCALE GENOMIC DNA]</scope>
    <source>
        <strain evidence="2">cv. WU1-14</strain>
    </source>
</reference>
<dbReference type="Proteomes" id="UP000237105">
    <property type="component" value="Unassembled WGS sequence"/>
</dbReference>
<name>A0A2P5CHE4_PARAD</name>
<protein>
    <submittedName>
        <fullName evidence="1">Uncharacterized protein</fullName>
    </submittedName>
</protein>
<accession>A0A2P5CHE4</accession>
<gene>
    <name evidence="1" type="ORF">PanWU01x14_153810</name>
</gene>
<dbReference type="EMBL" id="JXTB01000131">
    <property type="protein sequence ID" value="PON60395.1"/>
    <property type="molecule type" value="Genomic_DNA"/>
</dbReference>